<organism evidence="2 3">
    <name type="scientific">Helianthus annuus</name>
    <name type="common">Common sunflower</name>
    <dbReference type="NCBI Taxonomy" id="4232"/>
    <lineage>
        <taxon>Eukaryota</taxon>
        <taxon>Viridiplantae</taxon>
        <taxon>Streptophyta</taxon>
        <taxon>Embryophyta</taxon>
        <taxon>Tracheophyta</taxon>
        <taxon>Spermatophyta</taxon>
        <taxon>Magnoliopsida</taxon>
        <taxon>eudicotyledons</taxon>
        <taxon>Gunneridae</taxon>
        <taxon>Pentapetalae</taxon>
        <taxon>asterids</taxon>
        <taxon>campanulids</taxon>
        <taxon>Asterales</taxon>
        <taxon>Asteraceae</taxon>
        <taxon>Asteroideae</taxon>
        <taxon>Heliantheae alliance</taxon>
        <taxon>Heliantheae</taxon>
        <taxon>Helianthus</taxon>
    </lineage>
</organism>
<reference evidence="2" key="2">
    <citation type="submission" date="2020-06" db="EMBL/GenBank/DDBJ databases">
        <title>Helianthus annuus Genome sequencing and assembly Release 2.</title>
        <authorList>
            <person name="Gouzy J."/>
            <person name="Langlade N."/>
            <person name="Munos S."/>
        </authorList>
    </citation>
    <scope>NUCLEOTIDE SEQUENCE</scope>
    <source>
        <tissue evidence="2">Leaves</tissue>
    </source>
</reference>
<dbReference type="Gramene" id="mRNA:HanXRQr2_Chr07g0314661">
    <property type="protein sequence ID" value="CDS:HanXRQr2_Chr07g0314661.1"/>
    <property type="gene ID" value="HanXRQr2_Chr07g0314661"/>
</dbReference>
<name>A0A9K3IP22_HELAN</name>
<dbReference type="AlphaFoldDB" id="A0A9K3IP22"/>
<feature type="region of interest" description="Disordered" evidence="1">
    <location>
        <begin position="45"/>
        <end position="74"/>
    </location>
</feature>
<feature type="compositionally biased region" description="Low complexity" evidence="1">
    <location>
        <begin position="14"/>
        <end position="25"/>
    </location>
</feature>
<proteinExistence type="predicted"/>
<dbReference type="EMBL" id="MNCJ02000322">
    <property type="protein sequence ID" value="KAF5800312.1"/>
    <property type="molecule type" value="Genomic_DNA"/>
</dbReference>
<evidence type="ECO:0000256" key="1">
    <source>
        <dbReference type="SAM" id="MobiDB-lite"/>
    </source>
</evidence>
<keyword evidence="3" id="KW-1185">Reference proteome</keyword>
<protein>
    <submittedName>
        <fullName evidence="2">Uncharacterized protein</fullName>
    </submittedName>
</protein>
<evidence type="ECO:0000313" key="2">
    <source>
        <dbReference type="EMBL" id="KAF5800312.1"/>
    </source>
</evidence>
<dbReference type="Proteomes" id="UP000215914">
    <property type="component" value="Unassembled WGS sequence"/>
</dbReference>
<feature type="region of interest" description="Disordered" evidence="1">
    <location>
        <begin position="122"/>
        <end position="164"/>
    </location>
</feature>
<sequence>MSDQGPSDAYRQLSGSPRSEGTSSSHPALSGYSADTEEGIFVFKAQSEEPFPQKKRGWFSRGAHERRKRMKKLQDQRVLAAAKRETDAYAQDMLNRGIANIHILATTAADPNLEQMLAPQPQLPNPDQPMEVENPENQVEMPDYNPEEIPRVAAPNPLDPNDYDPWWNEVRDYVQQPRFRKMCQCPI</sequence>
<accession>A0A9K3IP22</accession>
<reference evidence="2" key="1">
    <citation type="journal article" date="2017" name="Nature">
        <title>The sunflower genome provides insights into oil metabolism, flowering and Asterid evolution.</title>
        <authorList>
            <person name="Badouin H."/>
            <person name="Gouzy J."/>
            <person name="Grassa C.J."/>
            <person name="Murat F."/>
            <person name="Staton S.E."/>
            <person name="Cottret L."/>
            <person name="Lelandais-Briere C."/>
            <person name="Owens G.L."/>
            <person name="Carrere S."/>
            <person name="Mayjonade B."/>
            <person name="Legrand L."/>
            <person name="Gill N."/>
            <person name="Kane N.C."/>
            <person name="Bowers J.E."/>
            <person name="Hubner S."/>
            <person name="Bellec A."/>
            <person name="Berard A."/>
            <person name="Berges H."/>
            <person name="Blanchet N."/>
            <person name="Boniface M.C."/>
            <person name="Brunel D."/>
            <person name="Catrice O."/>
            <person name="Chaidir N."/>
            <person name="Claudel C."/>
            <person name="Donnadieu C."/>
            <person name="Faraut T."/>
            <person name="Fievet G."/>
            <person name="Helmstetter N."/>
            <person name="King M."/>
            <person name="Knapp S.J."/>
            <person name="Lai Z."/>
            <person name="Le Paslier M.C."/>
            <person name="Lippi Y."/>
            <person name="Lorenzon L."/>
            <person name="Mandel J.R."/>
            <person name="Marage G."/>
            <person name="Marchand G."/>
            <person name="Marquand E."/>
            <person name="Bret-Mestries E."/>
            <person name="Morien E."/>
            <person name="Nambeesan S."/>
            <person name="Nguyen T."/>
            <person name="Pegot-Espagnet P."/>
            <person name="Pouilly N."/>
            <person name="Raftis F."/>
            <person name="Sallet E."/>
            <person name="Schiex T."/>
            <person name="Thomas J."/>
            <person name="Vandecasteele C."/>
            <person name="Vares D."/>
            <person name="Vear F."/>
            <person name="Vautrin S."/>
            <person name="Crespi M."/>
            <person name="Mangin B."/>
            <person name="Burke J.M."/>
            <person name="Salse J."/>
            <person name="Munos S."/>
            <person name="Vincourt P."/>
            <person name="Rieseberg L.H."/>
            <person name="Langlade N.B."/>
        </authorList>
    </citation>
    <scope>NUCLEOTIDE SEQUENCE</scope>
    <source>
        <tissue evidence="2">Leaves</tissue>
    </source>
</reference>
<feature type="compositionally biased region" description="Basic residues" evidence="1">
    <location>
        <begin position="53"/>
        <end position="71"/>
    </location>
</feature>
<gene>
    <name evidence="2" type="ORF">HanXRQr2_Chr07g0314661</name>
</gene>
<feature type="region of interest" description="Disordered" evidence="1">
    <location>
        <begin position="1"/>
        <end position="32"/>
    </location>
</feature>
<evidence type="ECO:0000313" key="3">
    <source>
        <dbReference type="Proteomes" id="UP000215914"/>
    </source>
</evidence>
<comment type="caution">
    <text evidence="2">The sequence shown here is derived from an EMBL/GenBank/DDBJ whole genome shotgun (WGS) entry which is preliminary data.</text>
</comment>